<evidence type="ECO:0000256" key="1">
    <source>
        <dbReference type="ARBA" id="ARBA00004651"/>
    </source>
</evidence>
<evidence type="ECO:0000256" key="5">
    <source>
        <dbReference type="ARBA" id="ARBA00022989"/>
    </source>
</evidence>
<dbReference type="GO" id="GO:0005886">
    <property type="term" value="C:plasma membrane"/>
    <property type="evidence" value="ECO:0007669"/>
    <property type="project" value="UniProtKB-SubCell"/>
</dbReference>
<dbReference type="EMBL" id="VYQE01000006">
    <property type="protein sequence ID" value="KAA9005580.1"/>
    <property type="molecule type" value="Genomic_DNA"/>
</dbReference>
<keyword evidence="4 7" id="KW-0812">Transmembrane</keyword>
<feature type="transmembrane region" description="Helical" evidence="7">
    <location>
        <begin position="253"/>
        <end position="275"/>
    </location>
</feature>
<comment type="function">
    <text evidence="7">Part of the tripartite ATP-independent periplasmic (TRAP) transport system.</text>
</comment>
<evidence type="ECO:0000256" key="4">
    <source>
        <dbReference type="ARBA" id="ARBA00022692"/>
    </source>
</evidence>
<evidence type="ECO:0000313" key="10">
    <source>
        <dbReference type="Proteomes" id="UP000326554"/>
    </source>
</evidence>
<evidence type="ECO:0000259" key="8">
    <source>
        <dbReference type="Pfam" id="PF04290"/>
    </source>
</evidence>
<dbReference type="InterPro" id="IPR055348">
    <property type="entry name" value="DctQ"/>
</dbReference>
<comment type="similarity">
    <text evidence="7">Belongs to the TRAP transporter small permease family.</text>
</comment>
<keyword evidence="7" id="KW-0997">Cell inner membrane</keyword>
<protein>
    <recommendedName>
        <fullName evidence="7">TRAP transporter small permease protein</fullName>
    </recommendedName>
</protein>
<name>A0A5J5GC87_9RHOB</name>
<dbReference type="RefSeq" id="WP_150446486.1">
    <property type="nucleotide sequence ID" value="NZ_VYQE01000006.1"/>
</dbReference>
<comment type="subunit">
    <text evidence="7">The complex comprises the extracytoplasmic solute receptor protein and the two transmembrane proteins.</text>
</comment>
<feature type="domain" description="Tripartite ATP-independent periplasmic transporters DctQ component" evidence="8">
    <location>
        <begin position="136"/>
        <end position="206"/>
    </location>
</feature>
<evidence type="ECO:0000313" key="9">
    <source>
        <dbReference type="EMBL" id="KAA9005580.1"/>
    </source>
</evidence>
<feature type="transmembrane region" description="Helical" evidence="7">
    <location>
        <begin position="12"/>
        <end position="33"/>
    </location>
</feature>
<keyword evidence="10" id="KW-1185">Reference proteome</keyword>
<dbReference type="GO" id="GO:0022857">
    <property type="term" value="F:transmembrane transporter activity"/>
    <property type="evidence" value="ECO:0007669"/>
    <property type="project" value="UniProtKB-UniRule"/>
</dbReference>
<dbReference type="Proteomes" id="UP000326554">
    <property type="component" value="Unassembled WGS sequence"/>
</dbReference>
<accession>A0A5J5GC87</accession>
<gene>
    <name evidence="9" type="ORF">F3S47_16890</name>
</gene>
<feature type="transmembrane region" description="Helical" evidence="7">
    <location>
        <begin position="101"/>
        <end position="123"/>
    </location>
</feature>
<keyword evidence="2 7" id="KW-0813">Transport</keyword>
<sequence>MDETAADGGLWAVFDAILWVAGNIVMAFYNLAYALTHPAAWLDWSNPEAIMTFVYYGGSVELFFVAFTAFLVLTGVGMWRHRVMWACVRGLEGFANGVGRFFAWAGLLMVLQQILIIFMQRVFASAEISLGLGAAFSKDISWWSEELKLYNAMVVCLCVSYTFVQGGHVRVDLVYSAVSESKKRVIDMFGALFFMLPMAVLIWMYSWYFLWRHLITPPPSASEGLDRLLMKARAVRWNVETIGFSPNGFNAYFLFKVLLLAFTLLVMLQAVAFFYRSYLEWREGPESYGRHLDSDSLAEVRQH</sequence>
<evidence type="ECO:0000256" key="6">
    <source>
        <dbReference type="ARBA" id="ARBA00023136"/>
    </source>
</evidence>
<evidence type="ECO:0000256" key="7">
    <source>
        <dbReference type="RuleBase" id="RU369079"/>
    </source>
</evidence>
<evidence type="ECO:0000256" key="3">
    <source>
        <dbReference type="ARBA" id="ARBA00022475"/>
    </source>
</evidence>
<comment type="caution">
    <text evidence="7">Lacks conserved residue(s) required for the propagation of feature annotation.</text>
</comment>
<keyword evidence="6 7" id="KW-0472">Membrane</keyword>
<evidence type="ECO:0000256" key="2">
    <source>
        <dbReference type="ARBA" id="ARBA00022448"/>
    </source>
</evidence>
<reference evidence="9 10" key="1">
    <citation type="submission" date="2019-09" db="EMBL/GenBank/DDBJ databases">
        <authorList>
            <person name="Park J.-S."/>
            <person name="Choi H.-J."/>
        </authorList>
    </citation>
    <scope>NUCLEOTIDE SEQUENCE [LARGE SCALE GENOMIC DNA]</scope>
    <source>
        <strain evidence="9 10">176SS1-4</strain>
    </source>
</reference>
<proteinExistence type="inferred from homology"/>
<dbReference type="AlphaFoldDB" id="A0A5J5GC87"/>
<comment type="subcellular location">
    <subcellularLocation>
        <location evidence="7">Cell inner membrane</location>
        <topology evidence="7">Multi-pass membrane protein</topology>
    </subcellularLocation>
    <subcellularLocation>
        <location evidence="1">Cell membrane</location>
        <topology evidence="1">Multi-pass membrane protein</topology>
    </subcellularLocation>
</comment>
<keyword evidence="5 7" id="KW-1133">Transmembrane helix</keyword>
<organism evidence="9 10">
    <name type="scientific">Histidinibacterium aquaticum</name>
    <dbReference type="NCBI Taxonomy" id="2613962"/>
    <lineage>
        <taxon>Bacteria</taxon>
        <taxon>Pseudomonadati</taxon>
        <taxon>Pseudomonadota</taxon>
        <taxon>Alphaproteobacteria</taxon>
        <taxon>Rhodobacterales</taxon>
        <taxon>Paracoccaceae</taxon>
        <taxon>Histidinibacterium</taxon>
    </lineage>
</organism>
<comment type="caution">
    <text evidence="9">The sequence shown here is derived from an EMBL/GenBank/DDBJ whole genome shotgun (WGS) entry which is preliminary data.</text>
</comment>
<feature type="transmembrane region" description="Helical" evidence="7">
    <location>
        <begin position="53"/>
        <end position="80"/>
    </location>
</feature>
<dbReference type="Pfam" id="PF04290">
    <property type="entry name" value="DctQ"/>
    <property type="match status" value="1"/>
</dbReference>
<feature type="transmembrane region" description="Helical" evidence="7">
    <location>
        <begin position="185"/>
        <end position="210"/>
    </location>
</feature>
<keyword evidence="3" id="KW-1003">Cell membrane</keyword>